<dbReference type="KEGG" id="psoj:PHYSODRAFT_494381"/>
<gene>
    <name evidence="1" type="ORF">PHYSODRAFT_494381</name>
</gene>
<dbReference type="AlphaFoldDB" id="G4Z9E1"/>
<dbReference type="InterPro" id="IPR009057">
    <property type="entry name" value="Homeodomain-like_sf"/>
</dbReference>
<evidence type="ECO:0000313" key="2">
    <source>
        <dbReference type="Proteomes" id="UP000002640"/>
    </source>
</evidence>
<reference evidence="1 2" key="1">
    <citation type="journal article" date="2006" name="Science">
        <title>Phytophthora genome sequences uncover evolutionary origins and mechanisms of pathogenesis.</title>
        <authorList>
            <person name="Tyler B.M."/>
            <person name="Tripathy S."/>
            <person name="Zhang X."/>
            <person name="Dehal P."/>
            <person name="Jiang R.H."/>
            <person name="Aerts A."/>
            <person name="Arredondo F.D."/>
            <person name="Baxter L."/>
            <person name="Bensasson D."/>
            <person name="Beynon J.L."/>
            <person name="Chapman J."/>
            <person name="Damasceno C.M."/>
            <person name="Dorrance A.E."/>
            <person name="Dou D."/>
            <person name="Dickerman A.W."/>
            <person name="Dubchak I.L."/>
            <person name="Garbelotto M."/>
            <person name="Gijzen M."/>
            <person name="Gordon S.G."/>
            <person name="Govers F."/>
            <person name="Grunwald N.J."/>
            <person name="Huang W."/>
            <person name="Ivors K.L."/>
            <person name="Jones R.W."/>
            <person name="Kamoun S."/>
            <person name="Krampis K."/>
            <person name="Lamour K.H."/>
            <person name="Lee M.K."/>
            <person name="McDonald W.H."/>
            <person name="Medina M."/>
            <person name="Meijer H.J."/>
            <person name="Nordberg E.K."/>
            <person name="Maclean D.J."/>
            <person name="Ospina-Giraldo M.D."/>
            <person name="Morris P.F."/>
            <person name="Phuntumart V."/>
            <person name="Putnam N.H."/>
            <person name="Rash S."/>
            <person name="Rose J.K."/>
            <person name="Sakihama Y."/>
            <person name="Salamov A.A."/>
            <person name="Savidor A."/>
            <person name="Scheuring C.F."/>
            <person name="Smith B.M."/>
            <person name="Sobral B.W."/>
            <person name="Terry A."/>
            <person name="Torto-Alalibo T.A."/>
            <person name="Win J."/>
            <person name="Xu Z."/>
            <person name="Zhang H."/>
            <person name="Grigoriev I.V."/>
            <person name="Rokhsar D.S."/>
            <person name="Boore J.L."/>
        </authorList>
    </citation>
    <scope>NUCLEOTIDE SEQUENCE [LARGE SCALE GENOMIC DNA]</scope>
    <source>
        <strain evidence="1 2">P6497</strain>
    </source>
</reference>
<keyword evidence="2" id="KW-1185">Reference proteome</keyword>
<dbReference type="InParanoid" id="G4Z9E1"/>
<evidence type="ECO:0008006" key="3">
    <source>
        <dbReference type="Google" id="ProtNLM"/>
    </source>
</evidence>
<dbReference type="RefSeq" id="XP_009524659.1">
    <property type="nucleotide sequence ID" value="XM_009526364.1"/>
</dbReference>
<evidence type="ECO:0000313" key="1">
    <source>
        <dbReference type="EMBL" id="EGZ21942.1"/>
    </source>
</evidence>
<dbReference type="GeneID" id="20657057"/>
<sequence>MPKSSDLRWRAVTLVHVYDVEMSNVVSVLGVSVRSVQRWYGWFQSRGNVEGVGRKQRTSRWPPEVCRYGRDS</sequence>
<dbReference type="EMBL" id="JH159153">
    <property type="protein sequence ID" value="EGZ21942.1"/>
    <property type="molecule type" value="Genomic_DNA"/>
</dbReference>
<dbReference type="Proteomes" id="UP000002640">
    <property type="component" value="Unassembled WGS sequence"/>
</dbReference>
<protein>
    <recommendedName>
        <fullName evidence="3">Mos1 transposase HTH domain-containing protein</fullName>
    </recommendedName>
</protein>
<accession>G4Z9E1</accession>
<name>G4Z9E1_PHYSP</name>
<proteinExistence type="predicted"/>
<organism evidence="1 2">
    <name type="scientific">Phytophthora sojae (strain P6497)</name>
    <name type="common">Soybean stem and root rot agent</name>
    <name type="synonym">Phytophthora megasperma f. sp. glycines</name>
    <dbReference type="NCBI Taxonomy" id="1094619"/>
    <lineage>
        <taxon>Eukaryota</taxon>
        <taxon>Sar</taxon>
        <taxon>Stramenopiles</taxon>
        <taxon>Oomycota</taxon>
        <taxon>Peronosporomycetes</taxon>
        <taxon>Peronosporales</taxon>
        <taxon>Peronosporaceae</taxon>
        <taxon>Phytophthora</taxon>
    </lineage>
</organism>
<dbReference type="SUPFAM" id="SSF46689">
    <property type="entry name" value="Homeodomain-like"/>
    <property type="match status" value="1"/>
</dbReference>